<evidence type="ECO:0000259" key="2">
    <source>
        <dbReference type="SMART" id="SM00672"/>
    </source>
</evidence>
<keyword evidence="1 3" id="KW-0808">Transferase</keyword>
<protein>
    <submittedName>
        <fullName evidence="3">Putative O-glucosyltransferase rum-like protein</fullName>
    </submittedName>
</protein>
<dbReference type="EMBL" id="MK072384">
    <property type="protein sequence ID" value="AYV82757.1"/>
    <property type="molecule type" value="Genomic_DNA"/>
</dbReference>
<evidence type="ECO:0000256" key="1">
    <source>
        <dbReference type="ARBA" id="ARBA00022679"/>
    </source>
</evidence>
<dbReference type="InterPro" id="IPR006598">
    <property type="entry name" value="CAP10"/>
</dbReference>
<feature type="domain" description="Glycosyl transferase CAP10" evidence="2">
    <location>
        <begin position="86"/>
        <end position="310"/>
    </location>
</feature>
<dbReference type="SMART" id="SM00672">
    <property type="entry name" value="CAP10"/>
    <property type="match status" value="1"/>
</dbReference>
<dbReference type="PANTHER" id="PTHR12203">
    <property type="entry name" value="KDEL LYS-ASP-GLU-LEU CONTAINING - RELATED"/>
    <property type="match status" value="1"/>
</dbReference>
<organism evidence="3">
    <name type="scientific">Hyperionvirus sp</name>
    <dbReference type="NCBI Taxonomy" id="2487770"/>
    <lineage>
        <taxon>Viruses</taxon>
        <taxon>Varidnaviria</taxon>
        <taxon>Bamfordvirae</taxon>
        <taxon>Nucleocytoviricota</taxon>
        <taxon>Megaviricetes</taxon>
        <taxon>Imitervirales</taxon>
        <taxon>Mimiviridae</taxon>
        <taxon>Klosneuvirinae</taxon>
    </lineage>
</organism>
<accession>A0A3G5A696</accession>
<dbReference type="GO" id="GO:0016740">
    <property type="term" value="F:transferase activity"/>
    <property type="evidence" value="ECO:0007669"/>
    <property type="project" value="UniProtKB-KW"/>
</dbReference>
<reference evidence="3" key="1">
    <citation type="submission" date="2018-10" db="EMBL/GenBank/DDBJ databases">
        <title>Hidden diversity of soil giant viruses.</title>
        <authorList>
            <person name="Schulz F."/>
            <person name="Alteio L."/>
            <person name="Goudeau D."/>
            <person name="Ryan E.M."/>
            <person name="Malmstrom R.R."/>
            <person name="Blanchard J."/>
            <person name="Woyke T."/>
        </authorList>
    </citation>
    <scope>NUCLEOTIDE SEQUENCE</scope>
    <source>
        <strain evidence="3">HYV1</strain>
    </source>
</reference>
<name>A0A3G5A696_9VIRU</name>
<dbReference type="Pfam" id="PF05686">
    <property type="entry name" value="Glyco_transf_90"/>
    <property type="match status" value="1"/>
</dbReference>
<evidence type="ECO:0000313" key="3">
    <source>
        <dbReference type="EMBL" id="AYV82757.1"/>
    </source>
</evidence>
<sequence length="339" mass="40393">MKDFVIKTLIKDMNDDLDAFSSYGKDTFDKIEALKKKDVKYGGSLLRIVFRGNKFICEECGGDNRSKDVFKLIENVLEYAKSMGRMVPDMTVYVRVSDSYAYEYQDLPIFIFAKPINKKGILFPDNTFVCHQVINKCENWDRTVRLIDEKCKGSNIEKRNEIFFKGANTGAKKYNLRYLLSEERIPGLPLKIVLETQYEPMYSFCNSKYLLNLPGHQPWSYRFKYLFLMRSLVINVAVRVHYSEVDYNDKWINFFDNIFVPGEDYVELVYDWYENSDNGERYRKLVREIKGTYDYYEAHPEEYNKMVDNGYRKVKTITNKFVYEMFYDLLVRYNRKLVN</sequence>
<dbReference type="PANTHER" id="PTHR12203:SF35">
    <property type="entry name" value="PROTEIN O-GLUCOSYLTRANSFERASE 1"/>
    <property type="match status" value="1"/>
</dbReference>
<gene>
    <name evidence="3" type="ORF">Hyperionvirus2_125</name>
</gene>
<proteinExistence type="predicted"/>
<dbReference type="InterPro" id="IPR051091">
    <property type="entry name" value="O-Glucosyltr/Glycosyltrsf_90"/>
</dbReference>